<protein>
    <submittedName>
        <fullName evidence="1">Uncharacterized protein</fullName>
    </submittedName>
</protein>
<evidence type="ECO:0000313" key="1">
    <source>
        <dbReference type="EMBL" id="KAI3352514.1"/>
    </source>
</evidence>
<dbReference type="EMBL" id="CM041553">
    <property type="protein sequence ID" value="KAI3352514.1"/>
    <property type="molecule type" value="Genomic_DNA"/>
</dbReference>
<sequence>MSHREEALGEDPGHAGETMSLSWPGNASGSPRKSWRKCLGAFFSACRAAAVPHDDAGGQDALHHTSVEGGQD</sequence>
<keyword evidence="2" id="KW-1185">Reference proteome</keyword>
<accession>A0ACB8VAI0</accession>
<gene>
    <name evidence="1" type="ORF">L3Q82_005199</name>
</gene>
<dbReference type="Proteomes" id="UP000831701">
    <property type="component" value="Chromosome 23"/>
</dbReference>
<organism evidence="1 2">
    <name type="scientific">Scortum barcoo</name>
    <name type="common">barcoo grunter</name>
    <dbReference type="NCBI Taxonomy" id="214431"/>
    <lineage>
        <taxon>Eukaryota</taxon>
        <taxon>Metazoa</taxon>
        <taxon>Chordata</taxon>
        <taxon>Craniata</taxon>
        <taxon>Vertebrata</taxon>
        <taxon>Euteleostomi</taxon>
        <taxon>Actinopterygii</taxon>
        <taxon>Neopterygii</taxon>
        <taxon>Teleostei</taxon>
        <taxon>Neoteleostei</taxon>
        <taxon>Acanthomorphata</taxon>
        <taxon>Eupercaria</taxon>
        <taxon>Centrarchiformes</taxon>
        <taxon>Terapontoidei</taxon>
        <taxon>Terapontidae</taxon>
        <taxon>Scortum</taxon>
    </lineage>
</organism>
<evidence type="ECO:0000313" key="2">
    <source>
        <dbReference type="Proteomes" id="UP000831701"/>
    </source>
</evidence>
<reference evidence="1" key="1">
    <citation type="submission" date="2022-04" db="EMBL/GenBank/DDBJ databases">
        <title>Jade perch genome.</title>
        <authorList>
            <person name="Chao B."/>
        </authorList>
    </citation>
    <scope>NUCLEOTIDE SEQUENCE</scope>
    <source>
        <strain evidence="1">CB-2022</strain>
    </source>
</reference>
<name>A0ACB8VAI0_9TELE</name>
<comment type="caution">
    <text evidence="1">The sequence shown here is derived from an EMBL/GenBank/DDBJ whole genome shotgun (WGS) entry which is preliminary data.</text>
</comment>
<proteinExistence type="predicted"/>